<feature type="region of interest" description="Disordered" evidence="1">
    <location>
        <begin position="302"/>
        <end position="321"/>
    </location>
</feature>
<evidence type="ECO:0000256" key="1">
    <source>
        <dbReference type="SAM" id="MobiDB-lite"/>
    </source>
</evidence>
<dbReference type="PANTHER" id="PTHR24216">
    <property type="entry name" value="PAXILLIN-RELATED"/>
    <property type="match status" value="1"/>
</dbReference>
<reference evidence="4" key="3">
    <citation type="submission" date="2025-04" db="UniProtKB">
        <authorList>
            <consortium name="RefSeq"/>
        </authorList>
    </citation>
    <scope>IDENTIFICATION</scope>
    <source>
        <strain evidence="4">CBS 304.34</strain>
    </source>
</reference>
<feature type="region of interest" description="Disordered" evidence="1">
    <location>
        <begin position="1"/>
        <end position="164"/>
    </location>
</feature>
<feature type="compositionally biased region" description="Low complexity" evidence="1">
    <location>
        <begin position="191"/>
        <end position="208"/>
    </location>
</feature>
<accession>A0A6A6YXN5</accession>
<feature type="compositionally biased region" description="Polar residues" evidence="1">
    <location>
        <begin position="1077"/>
        <end position="1104"/>
    </location>
</feature>
<sequence length="1212" mass="130844">MAPSNMFSYLRPHHKRNASNPTSPDAANAPASSHFSPLQSPEHFSPSPNLQSASPVSPYPPSLPPIPRVASQYGPSPLPTSNSTAYPGHSEHPAEAGSRENISQGRGLRPAMQTVSYDSLPQSQGSQWGSSKHDDAPTGYRAAGQPPQDRTRVEGHGDPYSVPAVATLAPSNSYALHSQSQSSLHVGYNDKQSSSSKASTSASTAHSQKPVKSRLNLRNPMSLLMRRRTGQTIDTLSDESLVTHRSQVIPAMTLPDGYDPRIRGNVVHDFSAPRPRRNFSYNDAYSNTNRDADQAGHLQINQSGPAHTRQSSGDYSPPKVEREHTPVFREHFDESLSLEASQAAVRAETLANRDFVARNSMPPPPSRSPPPPPPVAKNSPLPTSRPPPLPALPDSYVPPPESFESSMLSPVQESTSPTSPTSPERTPRKRISTKTPPSSRSRATSVTDPSFVPAGLPAHLTSKSSRFSFQISGNDSAQERLLEERHKQKAAEKASKQARLSTNTFEDDYDEDMYDYDMDNDFDEDIPMVGGDDYDEMDTMSPGIAAFDLSSLRLPLESPAIPNITDEDIVQTPRDAEGNAIGFALSDHTPLNVHLPPPGQHLGGSAYPISEAKGLGLLDVESDVRNEPSEVTPAATPGKTGAPSMTANGMIDNTVGDDLYFDDGMIEPPSPGDGDTFDENIFDDPSHPLYERPLRYSLPPSTDLKNDQLKLTIPKNNSVVGQPAIHGTEAELSSFLGRSGPALTHHTSKARQQSSPTFMNLEAYHSALADAAHKAEADGRFQRQASVDLGSRSGMEDDEDSNSHGSQPSLIPDDSRVSQETYGFPSEYGAGSGFIDDDNYDYSDYDSALEDDPMIAAANAEALANDDDGFYGQEFGFYASAQGEAQFANGGYFGQSALGRSVSGRNAVREPNLTPITERSEYSTRNSYISLNHFRHGDQGLPSPGIAQLARMSPYGFPDDDPDISLSQLMKLRRGAFGGSNGSLRSSSGTSPRNSSPVAFPQYPRGASPMANSQTFYRDVDSDDAPVHKEVNDAGYEEEDYDEALDAVNAVDEDSDSDYGNNGEQDGEEPERYHDSPTLTASNYDVLSSPPGSSESMGNPNVYQNKGVPPPLSLSTSFFHPVEHIPSMPLSGAPLPSQPLSLTSPISATSPMTPSGGWKPSHSRKGSTADSVTYVREQDESGSDRWVLERRRTAETGELELVGREFVEGGRI</sequence>
<evidence type="ECO:0008006" key="5">
    <source>
        <dbReference type="Google" id="ProtNLM"/>
    </source>
</evidence>
<feature type="region of interest" description="Disordered" evidence="1">
    <location>
        <begin position="977"/>
        <end position="1012"/>
    </location>
</feature>
<keyword evidence="3" id="KW-1185">Reference proteome</keyword>
<feature type="compositionally biased region" description="Pro residues" evidence="1">
    <location>
        <begin position="361"/>
        <end position="375"/>
    </location>
</feature>
<dbReference type="GeneID" id="54464376"/>
<proteinExistence type="predicted"/>
<gene>
    <name evidence="2 4" type="ORF">BDZ99DRAFT_497054</name>
</gene>
<dbReference type="OrthoDB" id="5408302at2759"/>
<reference evidence="2 4" key="1">
    <citation type="journal article" date="2020" name="Stud. Mycol.">
        <title>101 Dothideomycetes genomes: a test case for predicting lifestyles and emergence of pathogens.</title>
        <authorList>
            <person name="Haridas S."/>
            <person name="Albert R."/>
            <person name="Binder M."/>
            <person name="Bloem J."/>
            <person name="Labutti K."/>
            <person name="Salamov A."/>
            <person name="Andreopoulos B."/>
            <person name="Baker S."/>
            <person name="Barry K."/>
            <person name="Bills G."/>
            <person name="Bluhm B."/>
            <person name="Cannon C."/>
            <person name="Castanera R."/>
            <person name="Culley D."/>
            <person name="Daum C."/>
            <person name="Ezra D."/>
            <person name="Gonzalez J."/>
            <person name="Henrissat B."/>
            <person name="Kuo A."/>
            <person name="Liang C."/>
            <person name="Lipzen A."/>
            <person name="Lutzoni F."/>
            <person name="Magnuson J."/>
            <person name="Mondo S."/>
            <person name="Nolan M."/>
            <person name="Ohm R."/>
            <person name="Pangilinan J."/>
            <person name="Park H.-J."/>
            <person name="Ramirez L."/>
            <person name="Alfaro M."/>
            <person name="Sun H."/>
            <person name="Tritt A."/>
            <person name="Yoshinaga Y."/>
            <person name="Zwiers L.-H."/>
            <person name="Turgeon B."/>
            <person name="Goodwin S."/>
            <person name="Spatafora J."/>
            <person name="Crous P."/>
            <person name="Grigoriev I."/>
        </authorList>
    </citation>
    <scope>NUCLEOTIDE SEQUENCE</scope>
    <source>
        <strain evidence="2 4">CBS 304.34</strain>
    </source>
</reference>
<feature type="compositionally biased region" description="Low complexity" evidence="1">
    <location>
        <begin position="982"/>
        <end position="997"/>
    </location>
</feature>
<feature type="compositionally biased region" description="Low complexity" evidence="1">
    <location>
        <begin position="413"/>
        <end position="424"/>
    </location>
</feature>
<feature type="compositionally biased region" description="Basic and acidic residues" evidence="1">
    <location>
        <begin position="89"/>
        <end position="98"/>
    </location>
</feature>
<feature type="compositionally biased region" description="Pro residues" evidence="1">
    <location>
        <begin position="383"/>
        <end position="401"/>
    </location>
</feature>
<evidence type="ECO:0000313" key="2">
    <source>
        <dbReference type="EMBL" id="KAF2812697.1"/>
    </source>
</evidence>
<organism evidence="2">
    <name type="scientific">Mytilinidion resinicola</name>
    <dbReference type="NCBI Taxonomy" id="574789"/>
    <lineage>
        <taxon>Eukaryota</taxon>
        <taxon>Fungi</taxon>
        <taxon>Dikarya</taxon>
        <taxon>Ascomycota</taxon>
        <taxon>Pezizomycotina</taxon>
        <taxon>Dothideomycetes</taxon>
        <taxon>Pleosporomycetidae</taxon>
        <taxon>Mytilinidiales</taxon>
        <taxon>Mytilinidiaceae</taxon>
        <taxon>Mytilinidion</taxon>
    </lineage>
</organism>
<feature type="region of interest" description="Disordered" evidence="1">
    <location>
        <begin position="268"/>
        <end position="290"/>
    </location>
</feature>
<feature type="compositionally biased region" description="Low complexity" evidence="1">
    <location>
        <begin position="1134"/>
        <end position="1147"/>
    </location>
</feature>
<reference evidence="4" key="2">
    <citation type="submission" date="2020-04" db="EMBL/GenBank/DDBJ databases">
        <authorList>
            <consortium name="NCBI Genome Project"/>
        </authorList>
    </citation>
    <scope>NUCLEOTIDE SEQUENCE</scope>
    <source>
        <strain evidence="4">CBS 304.34</strain>
    </source>
</reference>
<feature type="compositionally biased region" description="Polar residues" evidence="1">
    <location>
        <begin position="403"/>
        <end position="412"/>
    </location>
</feature>
<evidence type="ECO:0000313" key="3">
    <source>
        <dbReference type="Proteomes" id="UP000504636"/>
    </source>
</evidence>
<feature type="region of interest" description="Disordered" evidence="1">
    <location>
        <begin position="626"/>
        <end position="647"/>
    </location>
</feature>
<feature type="compositionally biased region" description="Polar residues" evidence="1">
    <location>
        <begin position="302"/>
        <end position="314"/>
    </location>
</feature>
<feature type="compositionally biased region" description="Polar residues" evidence="1">
    <location>
        <begin position="18"/>
        <end position="39"/>
    </location>
</feature>
<dbReference type="RefSeq" id="XP_033579661.1">
    <property type="nucleotide sequence ID" value="XM_033723483.1"/>
</dbReference>
<feature type="compositionally biased region" description="Polar residues" evidence="1">
    <location>
        <begin position="461"/>
        <end position="476"/>
    </location>
</feature>
<feature type="region of interest" description="Disordered" evidence="1">
    <location>
        <begin position="1126"/>
        <end position="1184"/>
    </location>
</feature>
<name>A0A6A6YXN5_9PEZI</name>
<protein>
    <recommendedName>
        <fullName evidence="5">AGC-kinase C-terminal domain-containing protein</fullName>
    </recommendedName>
</protein>
<feature type="compositionally biased region" description="Polar residues" evidence="1">
    <location>
        <begin position="433"/>
        <end position="448"/>
    </location>
</feature>
<dbReference type="Proteomes" id="UP000504636">
    <property type="component" value="Unplaced"/>
</dbReference>
<feature type="compositionally biased region" description="Polar residues" evidence="1">
    <location>
        <begin position="113"/>
        <end position="130"/>
    </location>
</feature>
<feature type="compositionally biased region" description="Basic and acidic residues" evidence="1">
    <location>
        <begin position="477"/>
        <end position="495"/>
    </location>
</feature>
<feature type="region of interest" description="Disordered" evidence="1">
    <location>
        <begin position="356"/>
        <end position="499"/>
    </location>
</feature>
<evidence type="ECO:0000313" key="4">
    <source>
        <dbReference type="RefSeq" id="XP_033579661.1"/>
    </source>
</evidence>
<dbReference type="PANTHER" id="PTHR24216:SF65">
    <property type="entry name" value="PAXILLIN-LIKE PROTEIN 1"/>
    <property type="match status" value="1"/>
</dbReference>
<dbReference type="AlphaFoldDB" id="A0A6A6YXN5"/>
<feature type="region of interest" description="Disordered" evidence="1">
    <location>
        <begin position="791"/>
        <end position="823"/>
    </location>
</feature>
<feature type="compositionally biased region" description="Polar residues" evidence="1">
    <location>
        <begin position="279"/>
        <end position="289"/>
    </location>
</feature>
<feature type="region of interest" description="Disordered" evidence="1">
    <location>
        <begin position="1051"/>
        <end position="1108"/>
    </location>
</feature>
<dbReference type="EMBL" id="MU003697">
    <property type="protein sequence ID" value="KAF2812697.1"/>
    <property type="molecule type" value="Genomic_DNA"/>
</dbReference>
<feature type="region of interest" description="Disordered" evidence="1">
    <location>
        <begin position="176"/>
        <end position="214"/>
    </location>
</feature>
<feature type="compositionally biased region" description="Pro residues" evidence="1">
    <location>
        <begin position="57"/>
        <end position="67"/>
    </location>
</feature>